<reference evidence="1" key="1">
    <citation type="submission" date="2023-07" db="EMBL/GenBank/DDBJ databases">
        <authorList>
            <person name="Peeters C."/>
        </authorList>
    </citation>
    <scope>NUCLEOTIDE SEQUENCE</scope>
    <source>
        <strain evidence="1">R-77560</strain>
    </source>
</reference>
<protein>
    <submittedName>
        <fullName evidence="1">Uncharacterized protein</fullName>
    </submittedName>
</protein>
<dbReference type="AlphaFoldDB" id="A0AAD2C1V8"/>
<evidence type="ECO:0000313" key="2">
    <source>
        <dbReference type="Proteomes" id="UP001189756"/>
    </source>
</evidence>
<proteinExistence type="predicted"/>
<dbReference type="Proteomes" id="UP001189756">
    <property type="component" value="Unassembled WGS sequence"/>
</dbReference>
<organism evidence="1 2">
    <name type="scientific">Ralstonia thomasii</name>
    <dbReference type="NCBI Taxonomy" id="3058596"/>
    <lineage>
        <taxon>Bacteria</taxon>
        <taxon>Pseudomonadati</taxon>
        <taxon>Pseudomonadota</taxon>
        <taxon>Betaproteobacteria</taxon>
        <taxon>Burkholderiales</taxon>
        <taxon>Burkholderiaceae</taxon>
        <taxon>Ralstonia</taxon>
    </lineage>
</organism>
<dbReference type="EMBL" id="CATZAZ010000015">
    <property type="protein sequence ID" value="CAJ0806534.1"/>
    <property type="molecule type" value="Genomic_DNA"/>
</dbReference>
<comment type="caution">
    <text evidence="1">The sequence shown here is derived from an EMBL/GenBank/DDBJ whole genome shotgun (WGS) entry which is preliminary data.</text>
</comment>
<evidence type="ECO:0000313" key="1">
    <source>
        <dbReference type="EMBL" id="CAJ0806534.1"/>
    </source>
</evidence>
<gene>
    <name evidence="1" type="ORF">R77560_04437</name>
</gene>
<sequence length="198" mass="22244">MSCGCLNAERRKDEKPSRQSVFADVMHKRFGRLVATDIQRGSAKNTQIVCRCDCGGQIVTTPSRLRHGDTTSCGCYHEERLVQQGAQTRDHGHAVDGELASGHTSIYRAWLKVRALCRDVQRRGAGKVNGEYDPRWDAFDEFLADFGEIGFSETVCRKDQSLPWSRSNCYIALGPADRRRKTREENAQAAQNKLGHQS</sequence>
<name>A0AAD2C1V8_9RALS</name>
<dbReference type="RefSeq" id="WP_024542476.1">
    <property type="nucleotide sequence ID" value="NZ_CATZAZ010000015.1"/>
</dbReference>
<accession>A0AAD2C1V8</accession>